<evidence type="ECO:0000256" key="1">
    <source>
        <dbReference type="SAM" id="MobiDB-lite"/>
    </source>
</evidence>
<dbReference type="AlphaFoldDB" id="A0A1H5EN59"/>
<reference evidence="4" key="1">
    <citation type="submission" date="2016-10" db="EMBL/GenBank/DDBJ databases">
        <authorList>
            <person name="Varghese N."/>
            <person name="Submissions S."/>
        </authorList>
    </citation>
    <scope>NUCLEOTIDE SEQUENCE [LARGE SCALE GENOMIC DNA]</scope>
    <source>
        <strain evidence="4">DSM 21368</strain>
    </source>
</reference>
<gene>
    <name evidence="3" type="ORF">SAMN04488554_1078</name>
</gene>
<evidence type="ECO:0000313" key="4">
    <source>
        <dbReference type="Proteomes" id="UP000199220"/>
    </source>
</evidence>
<keyword evidence="2" id="KW-0472">Membrane</keyword>
<keyword evidence="4" id="KW-1185">Reference proteome</keyword>
<keyword evidence="3" id="KW-0808">Transferase</keyword>
<feature type="transmembrane region" description="Helical" evidence="2">
    <location>
        <begin position="322"/>
        <end position="347"/>
    </location>
</feature>
<sequence>MADDHGDVQSGTTTHSVAVLGSSGGNLRSHGGNDPAKLIRDVQQQLAAAGFTLGEVQFVSASSSMDGVSQSTPAELWGIDDGTPIVLETGTLGEINEIARSYDERLAAKVTSGEIDGLILMSADPTDTNAQTIAAAAKAGIPAAGTGGSSIAKAQQLGVNLVSASGTTGTTSSTRAVSYVSGLARHWKVKYRPVLGSSSAGSTNAATEEAAWRRISIRGIMVGSIPAFIALALVLAVSKIPWLDGLTPVFDALIAGLPIVVAAVAARKVSGLDEVGLVAGAIAGILSQQGGILGGLVGGVLAGLVVSWLIKWTLAHRFPATTANIVTGALAGLLPGLVVYFLLAPFTSLLGEWVKYGIEWTVDFSPLLAGALAGLAMWPAIIGGVYHSVILPLVLLEMGQKGHSFFGAIDMVALVMVSLGITLANVVKPRTSGERALAGSGAGVNFFFGTFVESSYPFMFGDKKVFGIALVSATMGGTLVGLFGVEATAYLPAMVAPFIATNALGMVVAMVATAALSFTLTLLANLAAIRKARQVPSAV</sequence>
<proteinExistence type="predicted"/>
<dbReference type="EMBL" id="FNTX01000001">
    <property type="protein sequence ID" value="SED92607.1"/>
    <property type="molecule type" value="Genomic_DNA"/>
</dbReference>
<protein>
    <submittedName>
        <fullName evidence="3">Phosphotransferase system IIC components, glucose/maltose/N-acetylglucosamine-specific</fullName>
    </submittedName>
</protein>
<feature type="transmembrane region" description="Helical" evidence="2">
    <location>
        <begin position="215"/>
        <end position="237"/>
    </location>
</feature>
<dbReference type="GO" id="GO:0090563">
    <property type="term" value="F:protein-phosphocysteine-sugar phosphotransferase activity"/>
    <property type="evidence" value="ECO:0007669"/>
    <property type="project" value="TreeGrafter"/>
</dbReference>
<feature type="transmembrane region" description="Helical" evidence="2">
    <location>
        <begin position="290"/>
        <end position="310"/>
    </location>
</feature>
<dbReference type="GO" id="GO:0005886">
    <property type="term" value="C:plasma membrane"/>
    <property type="evidence" value="ECO:0007669"/>
    <property type="project" value="TreeGrafter"/>
</dbReference>
<dbReference type="InterPro" id="IPR050558">
    <property type="entry name" value="PTS_Sugar-Specific_Components"/>
</dbReference>
<accession>A0A1H5EN59</accession>
<dbReference type="PANTHER" id="PTHR30175">
    <property type="entry name" value="PHOSPHOTRANSFERASE SYSTEM TRANSPORT PROTEIN"/>
    <property type="match status" value="1"/>
</dbReference>
<feature type="transmembrane region" description="Helical" evidence="2">
    <location>
        <begin position="249"/>
        <end position="270"/>
    </location>
</feature>
<dbReference type="OrthoDB" id="6594574at2"/>
<feature type="transmembrane region" description="Helical" evidence="2">
    <location>
        <begin position="503"/>
        <end position="524"/>
    </location>
</feature>
<name>A0A1H5EN59_9MICO</name>
<feature type="transmembrane region" description="Helical" evidence="2">
    <location>
        <begin position="465"/>
        <end position="483"/>
    </location>
</feature>
<dbReference type="Proteomes" id="UP000199220">
    <property type="component" value="Unassembled WGS sequence"/>
</dbReference>
<organism evidence="3 4">
    <name type="scientific">Ruania alba</name>
    <dbReference type="NCBI Taxonomy" id="648782"/>
    <lineage>
        <taxon>Bacteria</taxon>
        <taxon>Bacillati</taxon>
        <taxon>Actinomycetota</taxon>
        <taxon>Actinomycetes</taxon>
        <taxon>Micrococcales</taxon>
        <taxon>Ruaniaceae</taxon>
        <taxon>Ruania</taxon>
    </lineage>
</organism>
<feature type="transmembrane region" description="Helical" evidence="2">
    <location>
        <begin position="367"/>
        <end position="393"/>
    </location>
</feature>
<evidence type="ECO:0000313" key="3">
    <source>
        <dbReference type="EMBL" id="SED92607.1"/>
    </source>
</evidence>
<feature type="region of interest" description="Disordered" evidence="1">
    <location>
        <begin position="1"/>
        <end position="35"/>
    </location>
</feature>
<keyword evidence="2" id="KW-0812">Transmembrane</keyword>
<keyword evidence="2" id="KW-1133">Transmembrane helix</keyword>
<feature type="transmembrane region" description="Helical" evidence="2">
    <location>
        <begin position="405"/>
        <end position="424"/>
    </location>
</feature>
<dbReference type="PANTHER" id="PTHR30175:SF1">
    <property type="entry name" value="PTS SYSTEM ARBUTIN-, CELLOBIOSE-, AND SALICIN-SPECIFIC EIIBC COMPONENT-RELATED"/>
    <property type="match status" value="1"/>
</dbReference>
<dbReference type="RefSeq" id="WP_089772012.1">
    <property type="nucleotide sequence ID" value="NZ_FNTX01000001.1"/>
</dbReference>
<dbReference type="GO" id="GO:0009401">
    <property type="term" value="P:phosphoenolpyruvate-dependent sugar phosphotransferase system"/>
    <property type="evidence" value="ECO:0007669"/>
    <property type="project" value="TreeGrafter"/>
</dbReference>
<dbReference type="STRING" id="648782.SAMN04488554_1078"/>
<evidence type="ECO:0000256" key="2">
    <source>
        <dbReference type="SAM" id="Phobius"/>
    </source>
</evidence>